<reference evidence="3" key="1">
    <citation type="submission" date="2014-12" db="EMBL/GenBank/DDBJ databases">
        <title>Insight into the proteome of Arion vulgaris.</title>
        <authorList>
            <person name="Aradska J."/>
            <person name="Bulat T."/>
            <person name="Smidak R."/>
            <person name="Sarate P."/>
            <person name="Gangsoo J."/>
            <person name="Sialana F."/>
            <person name="Bilban M."/>
            <person name="Lubec G."/>
        </authorList>
    </citation>
    <scope>NUCLEOTIDE SEQUENCE</scope>
    <source>
        <tissue evidence="3">Skin</tissue>
    </source>
</reference>
<dbReference type="AlphaFoldDB" id="A0A0B7B2I2"/>
<sequence>DGRRYRLDSGISDTEKTLHSPMLRSASSISDAERTQHGQRYRLDSGISDTDKTLHSPMFRSNSSISNGERTQHGQRYRLDSNTSDLERSLQGQSYEPNSSDNLSNKIYKSIGCSFPSKSYSSQHVSSTASNFNSSSDNDFLFGGNIQPCVAADSAQMYPCDQAFQTGSCRMDSDKLKSFFDKMNPLHDDDVCSQSHQLMGQNCVSDRLSQTYPGISTLNLDSKVEQKTDIPRIEFQCCGDSQTTLDVVKCTTVCLACSFHLQSDAAQKQSGAAQSSHDHNSEQVQDRRRKLYQNRRGFSVDCINDTTSTSRSVKAHKLTNCAICQGSVHAQFEAAEFLQTSFCSNKGTVNNDLKRSNSAVCGMTLPRPTLQDELEKAHTCMQNSQIHNQRTYRSLSHCPLNDANKCANLSKSLTKSENFGETRRDNRQNNCSSHLAAISCDATNKGDQKYFSYNDRDPGYGTSQNDSNGAIGRSISNFPGTMYRQSVKNYAAYLCCAEDTLSPFGLPFHDMLEKWGFPICIEPRDLELTGPKYDNMARCVEERCNGKIIVVLSSSYAQSEECLFLTFFAKTLDPDSRKKNIIPVAIDKDVEIPSVLLGISIINYNHLFRCGWLKHKLVNAIAA</sequence>
<feature type="compositionally biased region" description="Basic and acidic residues" evidence="1">
    <location>
        <begin position="1"/>
        <end position="18"/>
    </location>
</feature>
<dbReference type="PROSITE" id="PS50104">
    <property type="entry name" value="TIR"/>
    <property type="match status" value="1"/>
</dbReference>
<evidence type="ECO:0000259" key="2">
    <source>
        <dbReference type="PROSITE" id="PS50104"/>
    </source>
</evidence>
<dbReference type="InterPro" id="IPR000157">
    <property type="entry name" value="TIR_dom"/>
</dbReference>
<dbReference type="EMBL" id="HACG01039606">
    <property type="protein sequence ID" value="CEK86471.1"/>
    <property type="molecule type" value="Transcribed_RNA"/>
</dbReference>
<name>A0A0B7B2I2_9EUPU</name>
<accession>A0A0B7B2I2</accession>
<gene>
    <name evidence="3" type="primary">ORF153948</name>
</gene>
<feature type="domain" description="TIR" evidence="2">
    <location>
        <begin position="488"/>
        <end position="621"/>
    </location>
</feature>
<proteinExistence type="predicted"/>
<protein>
    <recommendedName>
        <fullName evidence="2">TIR domain-containing protein</fullName>
    </recommendedName>
</protein>
<dbReference type="Gene3D" id="3.40.50.10140">
    <property type="entry name" value="Toll/interleukin-1 receptor homology (TIR) domain"/>
    <property type="match status" value="1"/>
</dbReference>
<dbReference type="SUPFAM" id="SSF52200">
    <property type="entry name" value="Toll/Interleukin receptor TIR domain"/>
    <property type="match status" value="1"/>
</dbReference>
<evidence type="ECO:0000256" key="1">
    <source>
        <dbReference type="SAM" id="MobiDB-lite"/>
    </source>
</evidence>
<feature type="compositionally biased region" description="Polar residues" evidence="1">
    <location>
        <begin position="80"/>
        <end position="101"/>
    </location>
</feature>
<feature type="non-terminal residue" evidence="3">
    <location>
        <position position="1"/>
    </location>
</feature>
<feature type="compositionally biased region" description="Polar residues" evidence="1">
    <location>
        <begin position="59"/>
        <end position="69"/>
    </location>
</feature>
<dbReference type="GO" id="GO:0007165">
    <property type="term" value="P:signal transduction"/>
    <property type="evidence" value="ECO:0007669"/>
    <property type="project" value="InterPro"/>
</dbReference>
<feature type="region of interest" description="Disordered" evidence="1">
    <location>
        <begin position="1"/>
        <end position="101"/>
    </location>
</feature>
<evidence type="ECO:0000313" key="3">
    <source>
        <dbReference type="EMBL" id="CEK86471.1"/>
    </source>
</evidence>
<organism evidence="3">
    <name type="scientific">Arion vulgaris</name>
    <dbReference type="NCBI Taxonomy" id="1028688"/>
    <lineage>
        <taxon>Eukaryota</taxon>
        <taxon>Metazoa</taxon>
        <taxon>Spiralia</taxon>
        <taxon>Lophotrochozoa</taxon>
        <taxon>Mollusca</taxon>
        <taxon>Gastropoda</taxon>
        <taxon>Heterobranchia</taxon>
        <taxon>Euthyneura</taxon>
        <taxon>Panpulmonata</taxon>
        <taxon>Eupulmonata</taxon>
        <taxon>Stylommatophora</taxon>
        <taxon>Helicina</taxon>
        <taxon>Arionoidea</taxon>
        <taxon>Arionidae</taxon>
        <taxon>Arion</taxon>
    </lineage>
</organism>
<dbReference type="InterPro" id="IPR035897">
    <property type="entry name" value="Toll_tir_struct_dom_sf"/>
</dbReference>